<name>A0A7C8LJ72_9FIRM</name>
<dbReference type="Proteomes" id="UP000483018">
    <property type="component" value="Unassembled WGS sequence"/>
</dbReference>
<dbReference type="AlphaFoldDB" id="A0A7C8LJ72"/>
<evidence type="ECO:0000256" key="2">
    <source>
        <dbReference type="SAM" id="Phobius"/>
    </source>
</evidence>
<evidence type="ECO:0000313" key="3">
    <source>
        <dbReference type="EMBL" id="KAE9637300.1"/>
    </source>
</evidence>
<protein>
    <submittedName>
        <fullName evidence="3">Uncharacterized protein</fullName>
    </submittedName>
</protein>
<dbReference type="EMBL" id="WSLF01000001">
    <property type="protein sequence ID" value="KAE9637300.1"/>
    <property type="molecule type" value="Genomic_DNA"/>
</dbReference>
<dbReference type="RefSeq" id="WP_158739210.1">
    <property type="nucleotide sequence ID" value="NZ_JAFBEP010000006.1"/>
</dbReference>
<keyword evidence="2" id="KW-1133">Transmembrane helix</keyword>
<organism evidence="3 4">
    <name type="scientific">Defluviitalea raffinosedens</name>
    <dbReference type="NCBI Taxonomy" id="1450156"/>
    <lineage>
        <taxon>Bacteria</taxon>
        <taxon>Bacillati</taxon>
        <taxon>Bacillota</taxon>
        <taxon>Clostridia</taxon>
        <taxon>Lachnospirales</taxon>
        <taxon>Defluviitaleaceae</taxon>
        <taxon>Defluviitalea</taxon>
    </lineage>
</organism>
<proteinExistence type="predicted"/>
<feature type="region of interest" description="Disordered" evidence="1">
    <location>
        <begin position="95"/>
        <end position="144"/>
    </location>
</feature>
<evidence type="ECO:0000256" key="1">
    <source>
        <dbReference type="SAM" id="MobiDB-lite"/>
    </source>
</evidence>
<gene>
    <name evidence="3" type="ORF">GND95_02390</name>
</gene>
<keyword evidence="2" id="KW-0812">Transmembrane</keyword>
<feature type="compositionally biased region" description="Basic and acidic residues" evidence="1">
    <location>
        <begin position="95"/>
        <end position="107"/>
    </location>
</feature>
<accession>A0A7C8LJ72</accession>
<keyword evidence="4" id="KW-1185">Reference proteome</keyword>
<reference evidence="3 4" key="1">
    <citation type="submission" date="2019-12" db="EMBL/GenBank/DDBJ databases">
        <title>Defluviitalea raffinosedens, isolated from a biogas fermenter, genome sequencing and characterization.</title>
        <authorList>
            <person name="Rettenmaier R."/>
            <person name="Schneider M."/>
            <person name="Neuhaus K."/>
            <person name="Liebl W."/>
            <person name="Zverlov V."/>
        </authorList>
    </citation>
    <scope>NUCLEOTIDE SEQUENCE [LARGE SCALE GENOMIC DNA]</scope>
    <source>
        <strain evidence="3 4">249c-K6</strain>
    </source>
</reference>
<feature type="transmembrane region" description="Helical" evidence="2">
    <location>
        <begin position="26"/>
        <end position="51"/>
    </location>
</feature>
<comment type="caution">
    <text evidence="3">The sequence shown here is derived from an EMBL/GenBank/DDBJ whole genome shotgun (WGS) entry which is preliminary data.</text>
</comment>
<sequence>MEKRKRSSRSSIRRRYRNQKNNAKELVITLLLKQSGVSIALFLLIIILQFIPFKSSKMLVQNIKLMISYTMSWNEAVETVKNTAIQIPGIKNWVKKDESSDHEEKDFSNSIGEDEEIPMKQLENSYQDNDITDQDNNIDKIDQEHEIDSDEIFILEPNLGELEEKTTP</sequence>
<evidence type="ECO:0000313" key="4">
    <source>
        <dbReference type="Proteomes" id="UP000483018"/>
    </source>
</evidence>
<keyword evidence="2" id="KW-0472">Membrane</keyword>